<evidence type="ECO:0000256" key="1">
    <source>
        <dbReference type="ARBA" id="ARBA00004370"/>
    </source>
</evidence>
<dbReference type="GO" id="GO:0071555">
    <property type="term" value="P:cell wall organization"/>
    <property type="evidence" value="ECO:0007669"/>
    <property type="project" value="TreeGrafter"/>
</dbReference>
<reference evidence="8 9" key="1">
    <citation type="submission" date="2014-09" db="EMBL/GenBank/DDBJ databases">
        <title>Genome sequence of Sinomonas sp. MUSC 117.</title>
        <authorList>
            <person name="Lee L.-H."/>
        </authorList>
    </citation>
    <scope>NUCLEOTIDE SEQUENCE [LARGE SCALE GENOMIC DNA]</scope>
    <source>
        <strain evidence="8 9">MUSC 117</strain>
    </source>
</reference>
<dbReference type="InterPro" id="IPR001460">
    <property type="entry name" value="PCN-bd_Tpept"/>
</dbReference>
<protein>
    <submittedName>
        <fullName evidence="8">Peptidoglycan glycosyltransferase</fullName>
    </submittedName>
</protein>
<dbReference type="SUPFAM" id="SSF56519">
    <property type="entry name" value="Penicillin binding protein dimerisation domain"/>
    <property type="match status" value="1"/>
</dbReference>
<evidence type="ECO:0000313" key="9">
    <source>
        <dbReference type="Proteomes" id="UP000030982"/>
    </source>
</evidence>
<dbReference type="STRING" id="1338436.LK10_10135"/>
<dbReference type="Proteomes" id="UP000030982">
    <property type="component" value="Unassembled WGS sequence"/>
</dbReference>
<keyword evidence="9" id="KW-1185">Reference proteome</keyword>
<sequence length="616" mass="65153">MAKASKSTAQTGRTTAGRSRGSTGFPVRLPHATKRLRLGVGIMLVLLLVIGGRLIMVQGLDIGGYAQAALDKRLQTTVLPAQRGEIVDASGKVLAQSVIRYNITVDQTVASNFTDYQRTEKEGDGTNLVTVSRSQAISDLAGALGMTVDQVTAAVTGTKKFNYVARNVTPDVEQHVSDLAFPGVYSEGTSQRVYPQGAVGGNLVGFVGSDGTGLAGIEQTQNSQLSGTDGKRTYEIGADGLRIPVATDDLTPAQNGQTVKLTINSDLQYYAQQAVQSSVDQLHAEWGNAIVMDAKTGDILAMADTNPVDPNDPSKTAAKDRGVRAVTAAYEPGSVEKALTMSALIQEGKANPLSEYTVPPTVTIDGETFSDAFTHGTEKRTLAGILGYSMNTGTVLAGQALTNQQRYDYFTKFGIGQAPDIGLPGEASGIFATPDKWDIRQQNTVLFGQGVTQSTLQTVRAYDAIANNGTMVQPRLIDGYIGANGAENKTPDKPTTQVISPQTAQLVKNMLESDVTMGEVKDAGIPGYRVGAKTGTSQAPRDDGTPGYDGYTASLIGMAPIENPRFIVAVVIQRPQGNIYGITQGPVFRSIMSQALRLYNVPPSTGTPVAYPQYGK</sequence>
<keyword evidence="5" id="KW-1133">Transmembrane helix</keyword>
<dbReference type="EMBL" id="JTDL01000104">
    <property type="protein sequence ID" value="KHL03127.1"/>
    <property type="molecule type" value="Genomic_DNA"/>
</dbReference>
<feature type="region of interest" description="Disordered" evidence="4">
    <location>
        <begin position="1"/>
        <end position="26"/>
    </location>
</feature>
<dbReference type="Gene3D" id="3.90.1310.10">
    <property type="entry name" value="Penicillin-binding protein 2a (Domain 2)"/>
    <property type="match status" value="1"/>
</dbReference>
<comment type="subcellular location">
    <subcellularLocation>
        <location evidence="1">Membrane</location>
    </subcellularLocation>
</comment>
<dbReference type="AlphaFoldDB" id="A0A0B2AHT3"/>
<feature type="transmembrane region" description="Helical" evidence="5">
    <location>
        <begin position="38"/>
        <end position="56"/>
    </location>
</feature>
<comment type="similarity">
    <text evidence="2">Belongs to the transpeptidase family.</text>
</comment>
<dbReference type="Pfam" id="PF00905">
    <property type="entry name" value="Transpeptidase"/>
    <property type="match status" value="1"/>
</dbReference>
<dbReference type="Gene3D" id="3.30.450.330">
    <property type="match status" value="1"/>
</dbReference>
<keyword evidence="8" id="KW-0808">Transferase</keyword>
<dbReference type="GO" id="GO:0005886">
    <property type="term" value="C:plasma membrane"/>
    <property type="evidence" value="ECO:0007669"/>
    <property type="project" value="TreeGrafter"/>
</dbReference>
<gene>
    <name evidence="8" type="ORF">LK10_10135</name>
</gene>
<evidence type="ECO:0000256" key="4">
    <source>
        <dbReference type="SAM" id="MobiDB-lite"/>
    </source>
</evidence>
<evidence type="ECO:0000256" key="3">
    <source>
        <dbReference type="ARBA" id="ARBA00023136"/>
    </source>
</evidence>
<dbReference type="GO" id="GO:0008658">
    <property type="term" value="F:penicillin binding"/>
    <property type="evidence" value="ECO:0007669"/>
    <property type="project" value="InterPro"/>
</dbReference>
<dbReference type="PANTHER" id="PTHR30627:SF1">
    <property type="entry name" value="PEPTIDOGLYCAN D,D-TRANSPEPTIDASE FTSI"/>
    <property type="match status" value="1"/>
</dbReference>
<evidence type="ECO:0000256" key="2">
    <source>
        <dbReference type="ARBA" id="ARBA00007171"/>
    </source>
</evidence>
<keyword evidence="3 5" id="KW-0472">Membrane</keyword>
<dbReference type="RefSeq" id="WP_043123089.1">
    <property type="nucleotide sequence ID" value="NZ_JTDL01000104.1"/>
</dbReference>
<evidence type="ECO:0000259" key="6">
    <source>
        <dbReference type="Pfam" id="PF00905"/>
    </source>
</evidence>
<accession>A0A0B2AHT3</accession>
<dbReference type="InterPro" id="IPR036138">
    <property type="entry name" value="PBP_dimer_sf"/>
</dbReference>
<evidence type="ECO:0000313" key="8">
    <source>
        <dbReference type="EMBL" id="KHL03127.1"/>
    </source>
</evidence>
<feature type="compositionally biased region" description="Polar residues" evidence="4">
    <location>
        <begin position="1"/>
        <end position="22"/>
    </location>
</feature>
<feature type="domain" description="Penicillin-binding protein dimerisation" evidence="7">
    <location>
        <begin position="79"/>
        <end position="243"/>
    </location>
</feature>
<dbReference type="InterPro" id="IPR012338">
    <property type="entry name" value="Beta-lactam/transpept-like"/>
</dbReference>
<dbReference type="InterPro" id="IPR050515">
    <property type="entry name" value="Beta-lactam/transpept"/>
</dbReference>
<organism evidence="8 9">
    <name type="scientific">Sinomonas humi</name>
    <dbReference type="NCBI Taxonomy" id="1338436"/>
    <lineage>
        <taxon>Bacteria</taxon>
        <taxon>Bacillati</taxon>
        <taxon>Actinomycetota</taxon>
        <taxon>Actinomycetes</taxon>
        <taxon>Micrococcales</taxon>
        <taxon>Micrococcaceae</taxon>
        <taxon>Sinomonas</taxon>
    </lineage>
</organism>
<dbReference type="InterPro" id="IPR005311">
    <property type="entry name" value="PBP_dimer"/>
</dbReference>
<name>A0A0B2AHT3_9MICC</name>
<proteinExistence type="inferred from homology"/>
<dbReference type="SUPFAM" id="SSF56601">
    <property type="entry name" value="beta-lactamase/transpeptidase-like"/>
    <property type="match status" value="1"/>
</dbReference>
<dbReference type="Gene3D" id="3.40.710.10">
    <property type="entry name" value="DD-peptidase/beta-lactamase superfamily"/>
    <property type="match status" value="1"/>
</dbReference>
<comment type="caution">
    <text evidence="8">The sequence shown here is derived from an EMBL/GenBank/DDBJ whole genome shotgun (WGS) entry which is preliminary data.</text>
</comment>
<evidence type="ECO:0000256" key="5">
    <source>
        <dbReference type="SAM" id="Phobius"/>
    </source>
</evidence>
<evidence type="ECO:0000259" key="7">
    <source>
        <dbReference type="Pfam" id="PF03717"/>
    </source>
</evidence>
<dbReference type="PANTHER" id="PTHR30627">
    <property type="entry name" value="PEPTIDOGLYCAN D,D-TRANSPEPTIDASE"/>
    <property type="match status" value="1"/>
</dbReference>
<dbReference type="GO" id="GO:0016740">
    <property type="term" value="F:transferase activity"/>
    <property type="evidence" value="ECO:0007669"/>
    <property type="project" value="UniProtKB-KW"/>
</dbReference>
<dbReference type="Pfam" id="PF03717">
    <property type="entry name" value="PBP_dimer"/>
    <property type="match status" value="1"/>
</dbReference>
<feature type="domain" description="Penicillin-binding protein transpeptidase" evidence="6">
    <location>
        <begin position="289"/>
        <end position="592"/>
    </location>
</feature>
<keyword evidence="5" id="KW-0812">Transmembrane</keyword>